<evidence type="ECO:0000313" key="1">
    <source>
        <dbReference type="EMBL" id="ALI52274.1"/>
    </source>
</evidence>
<accession>A0AAC8ZXA6</accession>
<dbReference type="Proteomes" id="UP000063930">
    <property type="component" value="Chromosome"/>
</dbReference>
<reference evidence="1 2" key="1">
    <citation type="submission" date="2015-08" db="EMBL/GenBank/DDBJ databases">
        <title>Complete genome sequence of Lactobacillus helveticus CAUH18, a probiotic strain originated from koumiss.</title>
        <authorList>
            <person name="Yang Y."/>
            <person name="Hao Y."/>
        </authorList>
    </citation>
    <scope>NUCLEOTIDE SEQUENCE [LARGE SCALE GENOMIC DNA]</scope>
    <source>
        <strain evidence="1 2">CAUH18</strain>
    </source>
</reference>
<gene>
    <name evidence="1" type="ORF">ALV80_03655</name>
</gene>
<name>A0AAC8ZXA6_LACHE</name>
<dbReference type="RefSeq" id="WP_014563299.1">
    <property type="nucleotide sequence ID" value="NZ_CP174180.1"/>
</dbReference>
<proteinExistence type="predicted"/>
<sequence>MTPEQALKLKKVKNKMEASQLEIEEQLLKKNSPKENSIRGEDIRKIRDELFENELAGKGKTWQ</sequence>
<organism evidence="1 2">
    <name type="scientific">Lactobacillus helveticus</name>
    <name type="common">Lactobacillus suntoryeus</name>
    <dbReference type="NCBI Taxonomy" id="1587"/>
    <lineage>
        <taxon>Bacteria</taxon>
        <taxon>Bacillati</taxon>
        <taxon>Bacillota</taxon>
        <taxon>Bacilli</taxon>
        <taxon>Lactobacillales</taxon>
        <taxon>Lactobacillaceae</taxon>
        <taxon>Lactobacillus</taxon>
    </lineage>
</organism>
<protein>
    <submittedName>
        <fullName evidence="1">Uncharacterized protein</fullName>
    </submittedName>
</protein>
<dbReference type="AlphaFoldDB" id="A0AAC8ZXA6"/>
<dbReference type="EMBL" id="CP012381">
    <property type="protein sequence ID" value="ALI52274.1"/>
    <property type="molecule type" value="Genomic_DNA"/>
</dbReference>
<evidence type="ECO:0000313" key="2">
    <source>
        <dbReference type="Proteomes" id="UP000063930"/>
    </source>
</evidence>